<protein>
    <submittedName>
        <fullName evidence="1">ANR family transcriptional regulator</fullName>
    </submittedName>
</protein>
<dbReference type="NCBIfam" id="NF033650">
    <property type="entry name" value="ANR_neg_reg"/>
    <property type="match status" value="1"/>
</dbReference>
<dbReference type="Proteomes" id="UP000322184">
    <property type="component" value="Unassembled WGS sequence"/>
</dbReference>
<sequence length="71" mass="8460">MAFKYRDSPLYLRAAHEAAQLEREGEYRQAAQTGSKANRFSRNALNQTWSEHRADFCLMQIEREKLKKKKR</sequence>
<dbReference type="AlphaFoldDB" id="A0A5B0WDW2"/>
<evidence type="ECO:0000313" key="2">
    <source>
        <dbReference type="Proteomes" id="UP000322184"/>
    </source>
</evidence>
<evidence type="ECO:0000313" key="1">
    <source>
        <dbReference type="EMBL" id="KAA1184917.1"/>
    </source>
</evidence>
<dbReference type="RefSeq" id="WP_149617105.1">
    <property type="nucleotide sequence ID" value="NZ_CAWPFF010000072.1"/>
</dbReference>
<accession>A0A5B0WDW2</accession>
<dbReference type="InterPro" id="IPR047666">
    <property type="entry name" value="ANR_neg_reg"/>
</dbReference>
<dbReference type="EMBL" id="VTUW01000031">
    <property type="protein sequence ID" value="KAA1184917.1"/>
    <property type="molecule type" value="Genomic_DNA"/>
</dbReference>
<proteinExistence type="predicted"/>
<gene>
    <name evidence="1" type="ORF">F0L16_15205</name>
</gene>
<reference evidence="1 2" key="1">
    <citation type="submission" date="2019-09" db="EMBL/GenBank/DDBJ databases">
        <title>Whole genome sequence of Photorhabdus heterorhabditis strain ETL (Enterobacteriales: Enterobacteriaceae) a bacterial symbiont of Heterorhabditis zealandica strain ETL (Rhabditida: Heterorhabditidae).</title>
        <authorList>
            <person name="Lulamba T.E."/>
            <person name="Serepa-Dlamini M.H."/>
        </authorList>
    </citation>
    <scope>NUCLEOTIDE SEQUENCE [LARGE SCALE GENOMIC DNA]</scope>
    <source>
        <strain evidence="1 2">ETL</strain>
    </source>
</reference>
<comment type="caution">
    <text evidence="1">The sequence shown here is derived from an EMBL/GenBank/DDBJ whole genome shotgun (WGS) entry which is preliminary data.</text>
</comment>
<name>A0A5B0WDW2_9GAMM</name>
<organism evidence="1 2">
    <name type="scientific">Photorhabdus heterorhabditis</name>
    <dbReference type="NCBI Taxonomy" id="880156"/>
    <lineage>
        <taxon>Bacteria</taxon>
        <taxon>Pseudomonadati</taxon>
        <taxon>Pseudomonadota</taxon>
        <taxon>Gammaproteobacteria</taxon>
        <taxon>Enterobacterales</taxon>
        <taxon>Morganellaceae</taxon>
        <taxon>Photorhabdus</taxon>
    </lineage>
</organism>